<organism evidence="1 2">
    <name type="scientific">Halosquirtibacter laminarini</name>
    <dbReference type="NCBI Taxonomy" id="3374600"/>
    <lineage>
        <taxon>Bacteria</taxon>
        <taxon>Pseudomonadati</taxon>
        <taxon>Bacteroidota</taxon>
        <taxon>Bacteroidia</taxon>
        <taxon>Marinilabiliales</taxon>
        <taxon>Prolixibacteraceae</taxon>
        <taxon>Halosquirtibacter</taxon>
    </lineage>
</organism>
<proteinExistence type="predicted"/>
<dbReference type="EMBL" id="CP081303">
    <property type="protein sequence ID" value="QZE15362.1"/>
    <property type="molecule type" value="Genomic_DNA"/>
</dbReference>
<sequence length="179" mass="20511">MKTNKSELKIAFSRIPRKSKKTNPSYTIPDPNPITAKNAGPYGIPTQPIPEDKTEDGNLNQRIDSLFNNTSELKTEFYSELNKKVDRSVFNKFIYGCLFVVVITILGSYFGLIRGYDKDLDKVSNKIDRTNEEIKDINKSILDVKGEIIDIKERTENLNLIEYKLMMLEKSIEKPSAKK</sequence>
<keyword evidence="2" id="KW-1185">Reference proteome</keyword>
<protein>
    <submittedName>
        <fullName evidence="1">Uncharacterized protein</fullName>
    </submittedName>
</protein>
<dbReference type="Proteomes" id="UP000826212">
    <property type="component" value="Chromosome"/>
</dbReference>
<gene>
    <name evidence="1" type="ORF">K4L44_05885</name>
</gene>
<reference evidence="1" key="1">
    <citation type="submission" date="2021-08" db="EMBL/GenBank/DDBJ databases">
        <title>Novel anaerobic bacterium isolated from sea squirt in East Sea, Republic of Korea.</title>
        <authorList>
            <person name="Nguyen T.H."/>
            <person name="Li Z."/>
            <person name="Lee Y.-J."/>
            <person name="Ko J."/>
            <person name="Kim S.-G."/>
        </authorList>
    </citation>
    <scope>NUCLEOTIDE SEQUENCE</scope>
    <source>
        <strain evidence="1">KCTC 25031</strain>
    </source>
</reference>
<name>A0AC61NNZ9_9BACT</name>
<evidence type="ECO:0000313" key="2">
    <source>
        <dbReference type="Proteomes" id="UP000826212"/>
    </source>
</evidence>
<evidence type="ECO:0000313" key="1">
    <source>
        <dbReference type="EMBL" id="QZE15362.1"/>
    </source>
</evidence>
<accession>A0AC61NNZ9</accession>